<name>A0ABT3ZZK8_9BACT</name>
<keyword evidence="3" id="KW-1185">Reference proteome</keyword>
<reference evidence="2 3" key="1">
    <citation type="submission" date="2022-11" db="EMBL/GenBank/DDBJ databases">
        <title>Minimal conservation of predation-associated metabolite biosynthetic gene clusters underscores biosynthetic potential of Myxococcota including descriptions for ten novel species: Archangium lansinium sp. nov., Myxococcus landrumus sp. nov., Nannocystis bai.</title>
        <authorList>
            <person name="Ahearne A."/>
            <person name="Stevens C."/>
            <person name="Phillips K."/>
        </authorList>
    </citation>
    <scope>NUCLEOTIDE SEQUENCE [LARGE SCALE GENOMIC DNA]</scope>
    <source>
        <strain evidence="2 3">MIWBW</strain>
    </source>
</reference>
<comment type="caution">
    <text evidence="2">The sequence shown here is derived from an EMBL/GenBank/DDBJ whole genome shotgun (WGS) entry which is preliminary data.</text>
</comment>
<proteinExistence type="predicted"/>
<evidence type="ECO:0000313" key="3">
    <source>
        <dbReference type="Proteomes" id="UP001207654"/>
    </source>
</evidence>
<accession>A0ABT3ZZK8</accession>
<dbReference type="Proteomes" id="UP001207654">
    <property type="component" value="Unassembled WGS sequence"/>
</dbReference>
<protein>
    <recommendedName>
        <fullName evidence="4">Ig-like domain-containing protein</fullName>
    </recommendedName>
</protein>
<dbReference type="EMBL" id="JAPNKA010000001">
    <property type="protein sequence ID" value="MCY1074835.1"/>
    <property type="molecule type" value="Genomic_DNA"/>
</dbReference>
<sequence>MRGLLISTLLLLSLPTLATETRVVVRARAKDGKFVGTSMGGARVVLRDAETGQVLASGLATGTTGDTQRLMKQPHARGTPLADEQAAKFEAVLELDEPRLVTVEVSAPEAQRQASVRASTQVWLLPGKHLQGDGLILELPGFVVDALAPQAHERLKLTGGKLTVPVRANVVMMCGCPTEPGGLWDSSKYELQAVVKHDGKPLTSVPLSYAGKTSTFAGELPVQQKGVYEVTVTAYDPVTGNTGVDRTSFLVE</sequence>
<organism evidence="2 3">
    <name type="scientific">Archangium lansingense</name>
    <dbReference type="NCBI Taxonomy" id="2995310"/>
    <lineage>
        <taxon>Bacteria</taxon>
        <taxon>Pseudomonadati</taxon>
        <taxon>Myxococcota</taxon>
        <taxon>Myxococcia</taxon>
        <taxon>Myxococcales</taxon>
        <taxon>Cystobacterineae</taxon>
        <taxon>Archangiaceae</taxon>
        <taxon>Archangium</taxon>
    </lineage>
</organism>
<evidence type="ECO:0000313" key="2">
    <source>
        <dbReference type="EMBL" id="MCY1074835.1"/>
    </source>
</evidence>
<evidence type="ECO:0008006" key="4">
    <source>
        <dbReference type="Google" id="ProtNLM"/>
    </source>
</evidence>
<dbReference type="RefSeq" id="WP_267533791.1">
    <property type="nucleotide sequence ID" value="NZ_JAPNKA010000001.1"/>
</dbReference>
<feature type="chain" id="PRO_5045721570" description="Ig-like domain-containing protein" evidence="1">
    <location>
        <begin position="19"/>
        <end position="252"/>
    </location>
</feature>
<evidence type="ECO:0000256" key="1">
    <source>
        <dbReference type="SAM" id="SignalP"/>
    </source>
</evidence>
<feature type="signal peptide" evidence="1">
    <location>
        <begin position="1"/>
        <end position="18"/>
    </location>
</feature>
<keyword evidence="1" id="KW-0732">Signal</keyword>
<gene>
    <name evidence="2" type="ORF">OV287_10070</name>
</gene>